<name>A0A916LCJ6_MYCTX</name>
<dbReference type="AlphaFoldDB" id="A0A916LCJ6"/>
<evidence type="ECO:0000313" key="2">
    <source>
        <dbReference type="Proteomes" id="UP000039021"/>
    </source>
</evidence>
<organism evidence="1 2">
    <name type="scientific">Mycobacterium tuberculosis</name>
    <dbReference type="NCBI Taxonomy" id="1773"/>
    <lineage>
        <taxon>Bacteria</taxon>
        <taxon>Bacillati</taxon>
        <taxon>Actinomycetota</taxon>
        <taxon>Actinomycetes</taxon>
        <taxon>Mycobacteriales</taxon>
        <taxon>Mycobacteriaceae</taxon>
        <taxon>Mycobacterium</taxon>
        <taxon>Mycobacterium tuberculosis complex</taxon>
    </lineage>
</organism>
<gene>
    <name evidence="1" type="ORF">ERS007739_03071</name>
</gene>
<dbReference type="Proteomes" id="UP000039021">
    <property type="component" value="Unassembled WGS sequence"/>
</dbReference>
<sequence>MRNSSGCSVSGQRTCHGCRVIVPICAAHTIAAGWVTFSASAIRPDGNVTRHVCR</sequence>
<evidence type="ECO:0000313" key="1">
    <source>
        <dbReference type="EMBL" id="COY77888.1"/>
    </source>
</evidence>
<proteinExistence type="predicted"/>
<dbReference type="EMBL" id="CSBK01001524">
    <property type="protein sequence ID" value="COY77888.1"/>
    <property type="molecule type" value="Genomic_DNA"/>
</dbReference>
<protein>
    <submittedName>
        <fullName evidence="1">Uncharacterized protein</fullName>
    </submittedName>
</protein>
<comment type="caution">
    <text evidence="1">The sequence shown here is derived from an EMBL/GenBank/DDBJ whole genome shotgun (WGS) entry which is preliminary data.</text>
</comment>
<reference evidence="2" key="1">
    <citation type="submission" date="2015-03" db="EMBL/GenBank/DDBJ databases">
        <authorList>
            <consortium name="Pathogen Informatics"/>
        </authorList>
    </citation>
    <scope>NUCLEOTIDE SEQUENCE [LARGE SCALE GENOMIC DNA]</scope>
    <source>
        <strain evidence="2">N09902308</strain>
    </source>
</reference>
<accession>A0A916LCJ6</accession>